<dbReference type="Proteomes" id="UP000271098">
    <property type="component" value="Unassembled WGS sequence"/>
</dbReference>
<protein>
    <submittedName>
        <fullName evidence="3">DNA topoisomerase</fullName>
    </submittedName>
</protein>
<reference evidence="3" key="1">
    <citation type="submission" date="2016-06" db="UniProtKB">
        <authorList>
            <consortium name="WormBaseParasite"/>
        </authorList>
    </citation>
    <scope>IDENTIFICATION</scope>
</reference>
<keyword evidence="2" id="KW-1185">Reference proteome</keyword>
<dbReference type="EMBL" id="UYRT01030970">
    <property type="protein sequence ID" value="VDK72454.1"/>
    <property type="molecule type" value="Genomic_DNA"/>
</dbReference>
<dbReference type="Gene3D" id="3.40.50.140">
    <property type="match status" value="1"/>
</dbReference>
<gene>
    <name evidence="1" type="ORF">GPUH_LOCUS9446</name>
</gene>
<evidence type="ECO:0000313" key="1">
    <source>
        <dbReference type="EMBL" id="VDK72454.1"/>
    </source>
</evidence>
<dbReference type="OrthoDB" id="5590536at2759"/>
<sequence length="68" mass="7846">MTSVSGHLLQHDFPVSFKNWTETPIKVLFDAPVQKNVIPGMEDIKQTLIEEIRNSNVSSFWCTLHNEF</sequence>
<dbReference type="WBParaSite" id="GPUH_0000945901-mRNA-1">
    <property type="protein sequence ID" value="GPUH_0000945901-mRNA-1"/>
    <property type="gene ID" value="GPUH_0000945901"/>
</dbReference>
<dbReference type="AlphaFoldDB" id="A0A183DL57"/>
<organism evidence="3">
    <name type="scientific">Gongylonema pulchrum</name>
    <dbReference type="NCBI Taxonomy" id="637853"/>
    <lineage>
        <taxon>Eukaryota</taxon>
        <taxon>Metazoa</taxon>
        <taxon>Ecdysozoa</taxon>
        <taxon>Nematoda</taxon>
        <taxon>Chromadorea</taxon>
        <taxon>Rhabditida</taxon>
        <taxon>Spirurina</taxon>
        <taxon>Spiruromorpha</taxon>
        <taxon>Spiruroidea</taxon>
        <taxon>Gongylonematidae</taxon>
        <taxon>Gongylonema</taxon>
    </lineage>
</organism>
<name>A0A183DL57_9BILA</name>
<evidence type="ECO:0000313" key="3">
    <source>
        <dbReference type="WBParaSite" id="GPUH_0000945901-mRNA-1"/>
    </source>
</evidence>
<proteinExistence type="predicted"/>
<accession>A0A183DL57</accession>
<evidence type="ECO:0000313" key="2">
    <source>
        <dbReference type="Proteomes" id="UP000271098"/>
    </source>
</evidence>
<reference evidence="1 2" key="2">
    <citation type="submission" date="2018-11" db="EMBL/GenBank/DDBJ databases">
        <authorList>
            <consortium name="Pathogen Informatics"/>
        </authorList>
    </citation>
    <scope>NUCLEOTIDE SEQUENCE [LARGE SCALE GENOMIC DNA]</scope>
</reference>